<reference evidence="2 3" key="1">
    <citation type="submission" date="2016-01" db="EMBL/GenBank/DDBJ databases">
        <title>Investigation of taxonomic status of Bacillus aminovorans.</title>
        <authorList>
            <person name="Verma A."/>
            <person name="Pal Y."/>
            <person name="Krishnamurthi S."/>
        </authorList>
    </citation>
    <scope>NUCLEOTIDE SEQUENCE [LARGE SCALE GENOMIC DNA]</scope>
    <source>
        <strain evidence="2 3">DSM 4337</strain>
    </source>
</reference>
<feature type="transmembrane region" description="Helical" evidence="1">
    <location>
        <begin position="62"/>
        <end position="89"/>
    </location>
</feature>
<keyword evidence="1" id="KW-0812">Transmembrane</keyword>
<name>A0A177L1S4_9BACI</name>
<dbReference type="Pfam" id="PF07098">
    <property type="entry name" value="DUF1360"/>
    <property type="match status" value="1"/>
</dbReference>
<dbReference type="EMBL" id="LQWZ01000001">
    <property type="protein sequence ID" value="OAH59620.1"/>
    <property type="molecule type" value="Genomic_DNA"/>
</dbReference>
<evidence type="ECO:0000256" key="1">
    <source>
        <dbReference type="SAM" id="Phobius"/>
    </source>
</evidence>
<evidence type="ECO:0000313" key="3">
    <source>
        <dbReference type="Proteomes" id="UP000077271"/>
    </source>
</evidence>
<feature type="transmembrane region" description="Helical" evidence="1">
    <location>
        <begin position="6"/>
        <end position="24"/>
    </location>
</feature>
<keyword evidence="1" id="KW-1133">Transmembrane helix</keyword>
<dbReference type="InterPro" id="IPR010773">
    <property type="entry name" value="Mycophage_PG1_Gp7"/>
</dbReference>
<dbReference type="AlphaFoldDB" id="A0A177L1S4"/>
<gene>
    <name evidence="2" type="ORF">AWH48_00505</name>
</gene>
<keyword evidence="1" id="KW-0472">Membrane</keyword>
<feature type="transmembrane region" description="Helical" evidence="1">
    <location>
        <begin position="95"/>
        <end position="112"/>
    </location>
</feature>
<evidence type="ECO:0000313" key="2">
    <source>
        <dbReference type="EMBL" id="OAH59620.1"/>
    </source>
</evidence>
<dbReference type="OrthoDB" id="4722315at2"/>
<proteinExistence type="predicted"/>
<dbReference type="RefSeq" id="WP_063974257.1">
    <property type="nucleotide sequence ID" value="NZ_LQWZ01000001.1"/>
</dbReference>
<organism evidence="2 3">
    <name type="scientific">Domibacillus aminovorans</name>
    <dbReference type="NCBI Taxonomy" id="29332"/>
    <lineage>
        <taxon>Bacteria</taxon>
        <taxon>Bacillati</taxon>
        <taxon>Bacillota</taxon>
        <taxon>Bacilli</taxon>
        <taxon>Bacillales</taxon>
        <taxon>Bacillaceae</taxon>
        <taxon>Domibacillus</taxon>
    </lineage>
</organism>
<dbReference type="Proteomes" id="UP000077271">
    <property type="component" value="Unassembled WGS sequence"/>
</dbReference>
<accession>A0A177L1S4</accession>
<comment type="caution">
    <text evidence="2">The sequence shown here is derived from an EMBL/GenBank/DDBJ whole genome shotgun (WGS) entry which is preliminary data.</text>
</comment>
<sequence length="114" mass="13060">MMEISWIHLVILTLAAFRFTRLIMYDEITSFIRAPFLTITADYDDNMEITHNIEIKGSGLRYWIGTLLTCHWCVGIWSSIIIIALYYYLPSSFPLLLMFAIAGAAALIASYLDK</sequence>
<protein>
    <submittedName>
        <fullName evidence="2">Sporulation protein</fullName>
    </submittedName>
</protein>